<gene>
    <name evidence="2" type="ORF">GBAR_LOCUS27</name>
</gene>
<accession>A0AA35QRN5</accession>
<evidence type="ECO:0008006" key="4">
    <source>
        <dbReference type="Google" id="ProtNLM"/>
    </source>
</evidence>
<comment type="caution">
    <text evidence="2">The sequence shown here is derived from an EMBL/GenBank/DDBJ whole genome shotgun (WGS) entry which is preliminary data.</text>
</comment>
<dbReference type="Proteomes" id="UP001174909">
    <property type="component" value="Unassembled WGS sequence"/>
</dbReference>
<dbReference type="EMBL" id="CASHTH010000005">
    <property type="protein sequence ID" value="CAI7988637.1"/>
    <property type="molecule type" value="Genomic_DNA"/>
</dbReference>
<evidence type="ECO:0000256" key="1">
    <source>
        <dbReference type="SAM" id="MobiDB-lite"/>
    </source>
</evidence>
<protein>
    <recommendedName>
        <fullName evidence="4">Death domain-containing protein</fullName>
    </recommendedName>
</protein>
<feature type="region of interest" description="Disordered" evidence="1">
    <location>
        <begin position="102"/>
        <end position="121"/>
    </location>
</feature>
<proteinExistence type="predicted"/>
<name>A0AA35QRN5_GEOBA</name>
<evidence type="ECO:0000313" key="2">
    <source>
        <dbReference type="EMBL" id="CAI7988637.1"/>
    </source>
</evidence>
<dbReference type="Gene3D" id="1.10.533.10">
    <property type="entry name" value="Death Domain, Fas"/>
    <property type="match status" value="1"/>
</dbReference>
<evidence type="ECO:0000313" key="3">
    <source>
        <dbReference type="Proteomes" id="UP001174909"/>
    </source>
</evidence>
<sequence>MSEAKPQLGDLDLELCELTWSEVISMSVQLGMDFAVLRKIDESTNPNIRVLTAMDSWLKSDPSASWNKVVRALKAIKKDVLAQRLEDTYGMTAPAGPSAAVTDGAPCSFSPPPGTQHSSVSTSALATPQASAAQGLLTVMYEALIPAQNSSRFLGLKLGLPPHAVEAIHSQHRSPKDCLLQVLTEFLQQVDPNEAWSTIVTALRSRAVNLPRLAIEIEAQYCTSPSSHPSSFPSSLSSLLLTSQGDQTCSALRPTITQVESASPTGPARSDTPTLPKLMRFPKKSGGHFNIITCIGPNHRMFGIFLLDDERGEITDAMFQSELGRPDAILQKIFSRWLQGTGRAPRSWETLVTVLEEMGVVDELASTVRENLR</sequence>
<organism evidence="2 3">
    <name type="scientific">Geodia barretti</name>
    <name type="common">Barrett's horny sponge</name>
    <dbReference type="NCBI Taxonomy" id="519541"/>
    <lineage>
        <taxon>Eukaryota</taxon>
        <taxon>Metazoa</taxon>
        <taxon>Porifera</taxon>
        <taxon>Demospongiae</taxon>
        <taxon>Heteroscleromorpha</taxon>
        <taxon>Tetractinellida</taxon>
        <taxon>Astrophorina</taxon>
        <taxon>Geodiidae</taxon>
        <taxon>Geodia</taxon>
    </lineage>
</organism>
<dbReference type="AlphaFoldDB" id="A0AA35QRN5"/>
<reference evidence="2" key="1">
    <citation type="submission" date="2023-03" db="EMBL/GenBank/DDBJ databases">
        <authorList>
            <person name="Steffen K."/>
            <person name="Cardenas P."/>
        </authorList>
    </citation>
    <scope>NUCLEOTIDE SEQUENCE</scope>
</reference>
<dbReference type="InterPro" id="IPR011029">
    <property type="entry name" value="DEATH-like_dom_sf"/>
</dbReference>
<keyword evidence="3" id="KW-1185">Reference proteome</keyword>